<dbReference type="KEGG" id="pfj:MYCFIDRAFT_78454"/>
<dbReference type="Proteomes" id="UP000016932">
    <property type="component" value="Unassembled WGS sequence"/>
</dbReference>
<dbReference type="GeneID" id="19341463"/>
<name>N1QCX7_PSEFD</name>
<organism evidence="2 3">
    <name type="scientific">Pseudocercospora fijiensis (strain CIRAD86)</name>
    <name type="common">Black leaf streak disease fungus</name>
    <name type="synonym">Mycosphaerella fijiensis</name>
    <dbReference type="NCBI Taxonomy" id="383855"/>
    <lineage>
        <taxon>Eukaryota</taxon>
        <taxon>Fungi</taxon>
        <taxon>Dikarya</taxon>
        <taxon>Ascomycota</taxon>
        <taxon>Pezizomycotina</taxon>
        <taxon>Dothideomycetes</taxon>
        <taxon>Dothideomycetidae</taxon>
        <taxon>Mycosphaerellales</taxon>
        <taxon>Mycosphaerellaceae</taxon>
        <taxon>Pseudocercospora</taxon>
    </lineage>
</organism>
<proteinExistence type="predicted"/>
<evidence type="ECO:0000256" key="1">
    <source>
        <dbReference type="SAM" id="MobiDB-lite"/>
    </source>
</evidence>
<keyword evidence="3" id="KW-1185">Reference proteome</keyword>
<feature type="compositionally biased region" description="Pro residues" evidence="1">
    <location>
        <begin position="95"/>
        <end position="104"/>
    </location>
</feature>
<dbReference type="AlphaFoldDB" id="N1QCX7"/>
<evidence type="ECO:0000313" key="2">
    <source>
        <dbReference type="EMBL" id="EME89767.1"/>
    </source>
</evidence>
<feature type="region of interest" description="Disordered" evidence="1">
    <location>
        <begin position="88"/>
        <end position="120"/>
    </location>
</feature>
<dbReference type="STRING" id="383855.N1QCX7"/>
<dbReference type="OrthoDB" id="10261408at2759"/>
<dbReference type="EMBL" id="KB446555">
    <property type="protein sequence ID" value="EME89767.1"/>
    <property type="molecule type" value="Genomic_DNA"/>
</dbReference>
<dbReference type="RefSeq" id="XP_007920506.1">
    <property type="nucleotide sequence ID" value="XM_007922315.1"/>
</dbReference>
<feature type="region of interest" description="Disordered" evidence="1">
    <location>
        <begin position="236"/>
        <end position="255"/>
    </location>
</feature>
<accession>N1QCX7</accession>
<dbReference type="VEuPathDB" id="FungiDB:MYCFIDRAFT_78454"/>
<reference evidence="2 3" key="1">
    <citation type="journal article" date="2012" name="PLoS Pathog.">
        <title>Diverse lifestyles and strategies of plant pathogenesis encoded in the genomes of eighteen Dothideomycetes fungi.</title>
        <authorList>
            <person name="Ohm R.A."/>
            <person name="Feau N."/>
            <person name="Henrissat B."/>
            <person name="Schoch C.L."/>
            <person name="Horwitz B.A."/>
            <person name="Barry K.W."/>
            <person name="Condon B.J."/>
            <person name="Copeland A.C."/>
            <person name="Dhillon B."/>
            <person name="Glaser F."/>
            <person name="Hesse C.N."/>
            <person name="Kosti I."/>
            <person name="LaButti K."/>
            <person name="Lindquist E.A."/>
            <person name="Lucas S."/>
            <person name="Salamov A.A."/>
            <person name="Bradshaw R.E."/>
            <person name="Ciuffetti L."/>
            <person name="Hamelin R.C."/>
            <person name="Kema G.H.J."/>
            <person name="Lawrence C."/>
            <person name="Scott J.A."/>
            <person name="Spatafora J.W."/>
            <person name="Turgeon B.G."/>
            <person name="de Wit P.J.G.M."/>
            <person name="Zhong S."/>
            <person name="Goodwin S.B."/>
            <person name="Grigoriev I.V."/>
        </authorList>
    </citation>
    <scope>NUCLEOTIDE SEQUENCE [LARGE SCALE GENOMIC DNA]</scope>
    <source>
        <strain evidence="2 3">CIRAD86</strain>
    </source>
</reference>
<protein>
    <submittedName>
        <fullName evidence="2">Uncharacterized protein</fullName>
    </submittedName>
</protein>
<feature type="region of interest" description="Disordered" evidence="1">
    <location>
        <begin position="45"/>
        <end position="74"/>
    </location>
</feature>
<sequence length="255" mass="27918">MRRYTEDLGSVWRDVPVTPAQVALLQHQKDRMSKALQQMASVISKHETGQDKTPASFDVPNLLDKYAPTHSNKRERDAALDYAVQASKRNCIQPPRRPSAPDLPRPSHTRLATYEGGDNHGRAKIIDTNAQFVLEPGPAMQQNAVGNNAFESMLQFMQMMGTSGASSAPDQALNDSSQLPAQNLESIGVGSTAALSPSFIDLVDWEASLANFPDSILNFGNPLPSDNNNNNFVNHEDNSTIESTMDNDDALMRLP</sequence>
<dbReference type="HOGENOM" id="CLU_1090400_0_0_1"/>
<evidence type="ECO:0000313" key="3">
    <source>
        <dbReference type="Proteomes" id="UP000016932"/>
    </source>
</evidence>
<gene>
    <name evidence="2" type="ORF">MYCFIDRAFT_78454</name>
</gene>